<reference evidence="6 7" key="1">
    <citation type="submission" date="2024-08" db="EMBL/GenBank/DDBJ databases">
        <title>Insights into the chromosomal genome structure of Flemingia macrophylla.</title>
        <authorList>
            <person name="Ding Y."/>
            <person name="Zhao Y."/>
            <person name="Bi W."/>
            <person name="Wu M."/>
            <person name="Zhao G."/>
            <person name="Gong Y."/>
            <person name="Li W."/>
            <person name="Zhang P."/>
        </authorList>
    </citation>
    <scope>NUCLEOTIDE SEQUENCE [LARGE SCALE GENOMIC DNA]</scope>
    <source>
        <strain evidence="6">DYQJB</strain>
        <tissue evidence="6">Leaf</tissue>
    </source>
</reference>
<dbReference type="Gene3D" id="1.10.246.200">
    <property type="entry name" value="WPP domain"/>
    <property type="match status" value="1"/>
</dbReference>
<feature type="domain" description="WPP" evidence="5">
    <location>
        <begin position="17"/>
        <end position="65"/>
    </location>
</feature>
<evidence type="ECO:0000256" key="1">
    <source>
        <dbReference type="ARBA" id="ARBA00004123"/>
    </source>
</evidence>
<keyword evidence="3" id="KW-0963">Cytoplasm</keyword>
<dbReference type="EMBL" id="JBGMDY010000004">
    <property type="protein sequence ID" value="KAL2336597.1"/>
    <property type="molecule type" value="Genomic_DNA"/>
</dbReference>
<proteinExistence type="predicted"/>
<dbReference type="GO" id="GO:0005737">
    <property type="term" value="C:cytoplasm"/>
    <property type="evidence" value="ECO:0007669"/>
    <property type="project" value="UniProtKB-SubCell"/>
</dbReference>
<gene>
    <name evidence="6" type="ORF">Fmac_011043</name>
</gene>
<dbReference type="Proteomes" id="UP001603857">
    <property type="component" value="Unassembled WGS sequence"/>
</dbReference>
<evidence type="ECO:0000256" key="4">
    <source>
        <dbReference type="ARBA" id="ARBA00023242"/>
    </source>
</evidence>
<organism evidence="6 7">
    <name type="scientific">Flemingia macrophylla</name>
    <dbReference type="NCBI Taxonomy" id="520843"/>
    <lineage>
        <taxon>Eukaryota</taxon>
        <taxon>Viridiplantae</taxon>
        <taxon>Streptophyta</taxon>
        <taxon>Embryophyta</taxon>
        <taxon>Tracheophyta</taxon>
        <taxon>Spermatophyta</taxon>
        <taxon>Magnoliopsida</taxon>
        <taxon>eudicotyledons</taxon>
        <taxon>Gunneridae</taxon>
        <taxon>Pentapetalae</taxon>
        <taxon>rosids</taxon>
        <taxon>fabids</taxon>
        <taxon>Fabales</taxon>
        <taxon>Fabaceae</taxon>
        <taxon>Papilionoideae</taxon>
        <taxon>50 kb inversion clade</taxon>
        <taxon>NPAAA clade</taxon>
        <taxon>indigoferoid/millettioid clade</taxon>
        <taxon>Phaseoleae</taxon>
        <taxon>Flemingia</taxon>
    </lineage>
</organism>
<protein>
    <recommendedName>
        <fullName evidence="5">WPP domain-containing protein</fullName>
    </recommendedName>
</protein>
<name>A0ABD1MLB3_9FABA</name>
<evidence type="ECO:0000256" key="3">
    <source>
        <dbReference type="ARBA" id="ARBA00022490"/>
    </source>
</evidence>
<dbReference type="GO" id="GO:0005634">
    <property type="term" value="C:nucleus"/>
    <property type="evidence" value="ECO:0007669"/>
    <property type="project" value="UniProtKB-SubCell"/>
</dbReference>
<sequence>MEAPPHLDPVASAATTFSIWPPSQCNRNVVVNRLVKTLSAPSVLSKRYNTFSSDEAFAITRQMETRLSPPPLLP</sequence>
<dbReference type="PANTHER" id="PTHR34362:SF1">
    <property type="entry name" value="WPP DOMAIN-CONTAINING PROTEIN 1-RELATED"/>
    <property type="match status" value="1"/>
</dbReference>
<dbReference type="PANTHER" id="PTHR34362">
    <property type="entry name" value="WPP DOMAIN-CONTAINING PROTEIN 1-RELATED"/>
    <property type="match status" value="1"/>
</dbReference>
<keyword evidence="7" id="KW-1185">Reference proteome</keyword>
<dbReference type="InterPro" id="IPR038214">
    <property type="entry name" value="WPP_sf"/>
</dbReference>
<dbReference type="InterPro" id="IPR025265">
    <property type="entry name" value="WPP_dom"/>
</dbReference>
<keyword evidence="4" id="KW-0539">Nucleus</keyword>
<dbReference type="InterPro" id="IPR044692">
    <property type="entry name" value="WPP1/2/3"/>
</dbReference>
<accession>A0ABD1MLB3</accession>
<evidence type="ECO:0000256" key="2">
    <source>
        <dbReference type="ARBA" id="ARBA00004496"/>
    </source>
</evidence>
<evidence type="ECO:0000259" key="5">
    <source>
        <dbReference type="Pfam" id="PF13943"/>
    </source>
</evidence>
<dbReference type="AlphaFoldDB" id="A0ABD1MLB3"/>
<evidence type="ECO:0000313" key="6">
    <source>
        <dbReference type="EMBL" id="KAL2336597.1"/>
    </source>
</evidence>
<evidence type="ECO:0000313" key="7">
    <source>
        <dbReference type="Proteomes" id="UP001603857"/>
    </source>
</evidence>
<dbReference type="Pfam" id="PF13943">
    <property type="entry name" value="WPP"/>
    <property type="match status" value="1"/>
</dbReference>
<comment type="caution">
    <text evidence="6">The sequence shown here is derived from an EMBL/GenBank/DDBJ whole genome shotgun (WGS) entry which is preliminary data.</text>
</comment>
<comment type="subcellular location">
    <subcellularLocation>
        <location evidence="2">Cytoplasm</location>
    </subcellularLocation>
    <subcellularLocation>
        <location evidence="1">Nucleus</location>
    </subcellularLocation>
</comment>